<dbReference type="Pfam" id="PF01841">
    <property type="entry name" value="Transglut_core"/>
    <property type="match status" value="1"/>
</dbReference>
<evidence type="ECO:0000313" key="3">
    <source>
        <dbReference type="Proteomes" id="UP000603602"/>
    </source>
</evidence>
<accession>A0ABR9B7Y3</accession>
<dbReference type="SMART" id="SM00460">
    <property type="entry name" value="TGc"/>
    <property type="match status" value="1"/>
</dbReference>
<dbReference type="Gene3D" id="3.10.620.30">
    <property type="match status" value="1"/>
</dbReference>
<protein>
    <submittedName>
        <fullName evidence="2">Transglutaminase family protein</fullName>
    </submittedName>
</protein>
<sequence>MSAALQTAVRYHVRHDTRYRYDQPVGESRQLLRLSPRELPWQHVCAHRLDISPEPARRQRFVDGMGNTVETLHFERDHDTLFIRAESWVELAPRELPALADSPAWEAVRDALAYRAGRTLDAEQLEACGYLFESRHVRVKREFADYAAQDFPPGTPLLVGARHLMQRIFDEFTFDPEATDISTPVTEVFENRRGVCQDFAHFMLSCLRSLGLPARYVSGYLLTRPPPGKPRLVGADATHAWISVHCPGHGWVDFDPTNALMPELEHITIGWGGDFADVSPMRGVILGGGEHEPEIAVTVVPEDEFQTLYGAAELPGLGMA</sequence>
<proteinExistence type="predicted"/>
<feature type="domain" description="Transglutaminase-like" evidence="1">
    <location>
        <begin position="188"/>
        <end position="258"/>
    </location>
</feature>
<dbReference type="Pfam" id="PF08379">
    <property type="entry name" value="Bact_transglu_N"/>
    <property type="match status" value="1"/>
</dbReference>
<gene>
    <name evidence="2" type="ORF">IFO67_05735</name>
</gene>
<dbReference type="InterPro" id="IPR038765">
    <property type="entry name" value="Papain-like_cys_pep_sf"/>
</dbReference>
<dbReference type="SUPFAM" id="SSF54001">
    <property type="entry name" value="Cysteine proteinases"/>
    <property type="match status" value="1"/>
</dbReference>
<organism evidence="2 3">
    <name type="scientific">Thauera sedimentorum</name>
    <dbReference type="NCBI Taxonomy" id="2767595"/>
    <lineage>
        <taxon>Bacteria</taxon>
        <taxon>Pseudomonadati</taxon>
        <taxon>Pseudomonadota</taxon>
        <taxon>Betaproteobacteria</taxon>
        <taxon>Rhodocyclales</taxon>
        <taxon>Zoogloeaceae</taxon>
        <taxon>Thauera</taxon>
    </lineage>
</organism>
<name>A0ABR9B7Y3_9RHOO</name>
<reference evidence="3" key="1">
    <citation type="submission" date="2023-07" db="EMBL/GenBank/DDBJ databases">
        <title>Thauera sp. CAU 1555 isolated from sand of Yaerae Beach.</title>
        <authorList>
            <person name="Kim W."/>
        </authorList>
    </citation>
    <scope>NUCLEOTIDE SEQUENCE [LARGE SCALE GENOMIC DNA]</scope>
    <source>
        <strain evidence="3">CAU 1555</strain>
    </source>
</reference>
<dbReference type="InterPro" id="IPR013589">
    <property type="entry name" value="Bac_transglu_N"/>
</dbReference>
<dbReference type="Proteomes" id="UP000603602">
    <property type="component" value="Unassembled WGS sequence"/>
</dbReference>
<evidence type="ECO:0000259" key="1">
    <source>
        <dbReference type="SMART" id="SM00460"/>
    </source>
</evidence>
<keyword evidence="3" id="KW-1185">Reference proteome</keyword>
<dbReference type="PANTHER" id="PTHR33490:SF7">
    <property type="entry name" value="BLR2979 PROTEIN"/>
    <property type="match status" value="1"/>
</dbReference>
<dbReference type="InterPro" id="IPR002931">
    <property type="entry name" value="Transglutaminase-like"/>
</dbReference>
<dbReference type="RefSeq" id="WP_187717164.1">
    <property type="nucleotide sequence ID" value="NZ_JACTAH010000001.1"/>
</dbReference>
<dbReference type="EMBL" id="JACYTO010000001">
    <property type="protein sequence ID" value="MBD8502377.1"/>
    <property type="molecule type" value="Genomic_DNA"/>
</dbReference>
<comment type="caution">
    <text evidence="2">The sequence shown here is derived from an EMBL/GenBank/DDBJ whole genome shotgun (WGS) entry which is preliminary data.</text>
</comment>
<evidence type="ECO:0000313" key="2">
    <source>
        <dbReference type="EMBL" id="MBD8502377.1"/>
    </source>
</evidence>
<dbReference type="PANTHER" id="PTHR33490">
    <property type="entry name" value="BLR5614 PROTEIN-RELATED"/>
    <property type="match status" value="1"/>
</dbReference>